<evidence type="ECO:0000256" key="5">
    <source>
        <dbReference type="SAM" id="MobiDB-lite"/>
    </source>
</evidence>
<evidence type="ECO:0000256" key="1">
    <source>
        <dbReference type="ARBA" id="ARBA00004141"/>
    </source>
</evidence>
<dbReference type="Proteomes" id="UP000566819">
    <property type="component" value="Unassembled WGS sequence"/>
</dbReference>
<dbReference type="PANTHER" id="PTHR23501">
    <property type="entry name" value="MAJOR FACILITATOR SUPERFAMILY"/>
    <property type="match status" value="1"/>
</dbReference>
<feature type="transmembrane region" description="Helical" evidence="6">
    <location>
        <begin position="148"/>
        <end position="167"/>
    </location>
</feature>
<organism evidence="7 8">
    <name type="scientific">Cudoniella acicularis</name>
    <dbReference type="NCBI Taxonomy" id="354080"/>
    <lineage>
        <taxon>Eukaryota</taxon>
        <taxon>Fungi</taxon>
        <taxon>Dikarya</taxon>
        <taxon>Ascomycota</taxon>
        <taxon>Pezizomycotina</taxon>
        <taxon>Leotiomycetes</taxon>
        <taxon>Helotiales</taxon>
        <taxon>Tricladiaceae</taxon>
        <taxon>Cudoniella</taxon>
    </lineage>
</organism>
<dbReference type="Gene3D" id="1.20.1250.20">
    <property type="entry name" value="MFS general substrate transporter like domains"/>
    <property type="match status" value="1"/>
</dbReference>
<gene>
    <name evidence="7" type="ORF">G7Y89_g6542</name>
</gene>
<dbReference type="InterPro" id="IPR011701">
    <property type="entry name" value="MFS"/>
</dbReference>
<evidence type="ECO:0000256" key="4">
    <source>
        <dbReference type="ARBA" id="ARBA00023136"/>
    </source>
</evidence>
<feature type="transmembrane region" description="Helical" evidence="6">
    <location>
        <begin position="117"/>
        <end position="136"/>
    </location>
</feature>
<dbReference type="EMBL" id="JAAMPI010000429">
    <property type="protein sequence ID" value="KAF4631591.1"/>
    <property type="molecule type" value="Genomic_DNA"/>
</dbReference>
<evidence type="ECO:0000256" key="6">
    <source>
        <dbReference type="SAM" id="Phobius"/>
    </source>
</evidence>
<name>A0A8H4RLR3_9HELO</name>
<dbReference type="Pfam" id="PF07690">
    <property type="entry name" value="MFS_1"/>
    <property type="match status" value="1"/>
</dbReference>
<reference evidence="7 8" key="1">
    <citation type="submission" date="2020-03" db="EMBL/GenBank/DDBJ databases">
        <title>Draft Genome Sequence of Cudoniella acicularis.</title>
        <authorList>
            <person name="Buettner E."/>
            <person name="Kellner H."/>
        </authorList>
    </citation>
    <scope>NUCLEOTIDE SEQUENCE [LARGE SCALE GENOMIC DNA]</scope>
    <source>
        <strain evidence="7 8">DSM 108380</strain>
    </source>
</reference>
<dbReference type="GO" id="GO:0022857">
    <property type="term" value="F:transmembrane transporter activity"/>
    <property type="evidence" value="ECO:0007669"/>
    <property type="project" value="InterPro"/>
</dbReference>
<feature type="transmembrane region" description="Helical" evidence="6">
    <location>
        <begin position="289"/>
        <end position="314"/>
    </location>
</feature>
<dbReference type="AlphaFoldDB" id="A0A8H4RLR3"/>
<feature type="transmembrane region" description="Helical" evidence="6">
    <location>
        <begin position="257"/>
        <end position="277"/>
    </location>
</feature>
<evidence type="ECO:0000256" key="2">
    <source>
        <dbReference type="ARBA" id="ARBA00022692"/>
    </source>
</evidence>
<feature type="transmembrane region" description="Helical" evidence="6">
    <location>
        <begin position="232"/>
        <end position="250"/>
    </location>
</feature>
<comment type="subcellular location">
    <subcellularLocation>
        <location evidence="1">Membrane</location>
        <topology evidence="1">Multi-pass membrane protein</topology>
    </subcellularLocation>
</comment>
<evidence type="ECO:0008006" key="9">
    <source>
        <dbReference type="Google" id="ProtNLM"/>
    </source>
</evidence>
<accession>A0A8H4RLR3</accession>
<feature type="compositionally biased region" description="Basic and acidic residues" evidence="5">
    <location>
        <begin position="1"/>
        <end position="19"/>
    </location>
</feature>
<keyword evidence="3 6" id="KW-1133">Transmembrane helix</keyword>
<dbReference type="InterPro" id="IPR036259">
    <property type="entry name" value="MFS_trans_sf"/>
</dbReference>
<evidence type="ECO:0000313" key="7">
    <source>
        <dbReference type="EMBL" id="KAF4631591.1"/>
    </source>
</evidence>
<dbReference type="GO" id="GO:0005886">
    <property type="term" value="C:plasma membrane"/>
    <property type="evidence" value="ECO:0007669"/>
    <property type="project" value="TreeGrafter"/>
</dbReference>
<comment type="caution">
    <text evidence="7">The sequence shown here is derived from an EMBL/GenBank/DDBJ whole genome shotgun (WGS) entry which is preliminary data.</text>
</comment>
<keyword evidence="8" id="KW-1185">Reference proteome</keyword>
<feature type="compositionally biased region" description="Basic and acidic residues" evidence="5">
    <location>
        <begin position="36"/>
        <end position="50"/>
    </location>
</feature>
<evidence type="ECO:0000313" key="8">
    <source>
        <dbReference type="Proteomes" id="UP000566819"/>
    </source>
</evidence>
<feature type="transmembrane region" description="Helical" evidence="6">
    <location>
        <begin position="188"/>
        <end position="212"/>
    </location>
</feature>
<feature type="transmembrane region" description="Helical" evidence="6">
    <location>
        <begin position="394"/>
        <end position="413"/>
    </location>
</feature>
<sequence>MPALKSFDESKTSDIHDGTQLDLTPVDSPSAKKGLKIGEADVDRENRTIAEEEDPTPEDTDSYLDGWRLNVLNVAGPGAAIALVLTVIGMPSNFPNHKEQPTYSLKATFTRENFRRVDLNGLLLLLGISILIVTALEEGGTQYSWHSAVTLALLLVGVALFFLFLAWEKYQENRKTSQEPVFPWRLMIDRFVMGVLLNSFCVGATMTTVIITLPQRFQIVNGDSPLQAGYRLLALTAVTSFGSIIAGVLVQRLKIPHFWVLLGAAPLQIIGLVLLGNLSTDYAIQKETYVYQVILALGFGGTFATAMMMIPLVVSKGDVAVGMGGMGQFRALGGSLGIAISTNVINSHVSSILSNALSPSQLNSLLRSAQIVNSFPLELQVLARRAYAEAFNKSMHVTAAFGAACLLATLLLWERNPRKQE</sequence>
<feature type="compositionally biased region" description="Acidic residues" evidence="5">
    <location>
        <begin position="51"/>
        <end position="61"/>
    </location>
</feature>
<protein>
    <recommendedName>
        <fullName evidence="9">Major facilitator superfamily (MFS) profile domain-containing protein</fullName>
    </recommendedName>
</protein>
<dbReference type="SUPFAM" id="SSF103473">
    <property type="entry name" value="MFS general substrate transporter"/>
    <property type="match status" value="1"/>
</dbReference>
<dbReference type="OrthoDB" id="440553at2759"/>
<evidence type="ECO:0000256" key="3">
    <source>
        <dbReference type="ARBA" id="ARBA00022989"/>
    </source>
</evidence>
<keyword evidence="2 6" id="KW-0812">Transmembrane</keyword>
<feature type="transmembrane region" description="Helical" evidence="6">
    <location>
        <begin position="74"/>
        <end position="96"/>
    </location>
</feature>
<keyword evidence="4 6" id="KW-0472">Membrane</keyword>
<feature type="region of interest" description="Disordered" evidence="5">
    <location>
        <begin position="1"/>
        <end position="61"/>
    </location>
</feature>
<proteinExistence type="predicted"/>
<dbReference type="PANTHER" id="PTHR23501:SF43">
    <property type="entry name" value="MULTIDRUG TRANSPORTER, PUTATIVE (AFU_ORTHOLOGUE AFUA_6G03040)-RELATED"/>
    <property type="match status" value="1"/>
</dbReference>